<protein>
    <recommendedName>
        <fullName evidence="6">Yip1 domain-containing protein</fullName>
    </recommendedName>
</protein>
<comment type="caution">
    <text evidence="7">The sequence shown here is derived from an EMBL/GenBank/DDBJ whole genome shotgun (WGS) entry which is preliminary data.</text>
</comment>
<feature type="transmembrane region" description="Helical" evidence="5">
    <location>
        <begin position="21"/>
        <end position="47"/>
    </location>
</feature>
<feature type="domain" description="Yip1" evidence="6">
    <location>
        <begin position="9"/>
        <end position="240"/>
    </location>
</feature>
<feature type="transmembrane region" description="Helical" evidence="5">
    <location>
        <begin position="145"/>
        <end position="166"/>
    </location>
</feature>
<evidence type="ECO:0000313" key="8">
    <source>
        <dbReference type="Proteomes" id="UP000011550"/>
    </source>
</evidence>
<dbReference type="Pfam" id="PF04893">
    <property type="entry name" value="Yip1"/>
    <property type="match status" value="1"/>
</dbReference>
<comment type="subcellular location">
    <subcellularLocation>
        <location evidence="1">Membrane</location>
        <topology evidence="1">Multi-pass membrane protein</topology>
    </subcellularLocation>
</comment>
<evidence type="ECO:0000256" key="4">
    <source>
        <dbReference type="ARBA" id="ARBA00023136"/>
    </source>
</evidence>
<dbReference type="Proteomes" id="UP000011550">
    <property type="component" value="Unassembled WGS sequence"/>
</dbReference>
<evidence type="ECO:0000256" key="2">
    <source>
        <dbReference type="ARBA" id="ARBA00022692"/>
    </source>
</evidence>
<keyword evidence="8" id="KW-1185">Reference proteome</keyword>
<organism evidence="7 8">
    <name type="scientific">Haloferax mucosum ATCC BAA-1512</name>
    <dbReference type="NCBI Taxonomy" id="662479"/>
    <lineage>
        <taxon>Archaea</taxon>
        <taxon>Methanobacteriati</taxon>
        <taxon>Methanobacteriota</taxon>
        <taxon>Stenosarchaea group</taxon>
        <taxon>Halobacteria</taxon>
        <taxon>Halobacteriales</taxon>
        <taxon>Haloferacaceae</taxon>
        <taxon>Haloferax</taxon>
    </lineage>
</organism>
<gene>
    <name evidence="7" type="ORF">C440_16319</name>
</gene>
<name>M0I8X7_9EURY</name>
<dbReference type="GO" id="GO:0016020">
    <property type="term" value="C:membrane"/>
    <property type="evidence" value="ECO:0007669"/>
    <property type="project" value="UniProtKB-SubCell"/>
</dbReference>
<dbReference type="AlphaFoldDB" id="M0I8X7"/>
<keyword evidence="4 5" id="KW-0472">Membrane</keyword>
<dbReference type="STRING" id="662479.C440_16319"/>
<dbReference type="PATRIC" id="fig|662479.7.peg.3316"/>
<evidence type="ECO:0000256" key="5">
    <source>
        <dbReference type="SAM" id="Phobius"/>
    </source>
</evidence>
<accession>M0I8X7</accession>
<evidence type="ECO:0000259" key="6">
    <source>
        <dbReference type="Pfam" id="PF04893"/>
    </source>
</evidence>
<feature type="transmembrane region" description="Helical" evidence="5">
    <location>
        <begin position="108"/>
        <end position="133"/>
    </location>
</feature>
<keyword evidence="3 5" id="KW-1133">Transmembrane helix</keyword>
<keyword evidence="2 5" id="KW-0812">Transmembrane</keyword>
<evidence type="ECO:0000256" key="1">
    <source>
        <dbReference type="ARBA" id="ARBA00004141"/>
    </source>
</evidence>
<feature type="transmembrane region" description="Helical" evidence="5">
    <location>
        <begin position="186"/>
        <end position="210"/>
    </location>
</feature>
<sequence length="245" mass="26079">MSGPRTPLLKPREYFESKSLSFGRAVVVVALVTVVTTAGVGGLLWTFTQQLDQQVSVDNPEHHPEHMCEQYEPGGAFDDIDAPPGCDAAVSETVDKRLGDMVWQEVSWLIPSVLIGAPLVWLFEGFFLYLGGLVVGGEGRFTDTLVVAGWGMVSKLFRLLVVVALMSYQLSQLSLPDSPAGARDAILGVISGVSPVAAVAVFVAIAWGTYIRTYGLARAHDVDVSSAAVATVGLALAGLFFEPIL</sequence>
<proteinExistence type="predicted"/>
<dbReference type="OrthoDB" id="116519at2157"/>
<dbReference type="RefSeq" id="WP_008321725.1">
    <property type="nucleotide sequence ID" value="NZ_AOLN01000018.1"/>
</dbReference>
<feature type="transmembrane region" description="Helical" evidence="5">
    <location>
        <begin position="222"/>
        <end position="241"/>
    </location>
</feature>
<dbReference type="InterPro" id="IPR006977">
    <property type="entry name" value="Yip1_dom"/>
</dbReference>
<evidence type="ECO:0000313" key="7">
    <source>
        <dbReference type="EMBL" id="ELZ91894.1"/>
    </source>
</evidence>
<dbReference type="EMBL" id="AOLN01000018">
    <property type="protein sequence ID" value="ELZ91894.1"/>
    <property type="molecule type" value="Genomic_DNA"/>
</dbReference>
<evidence type="ECO:0000256" key="3">
    <source>
        <dbReference type="ARBA" id="ARBA00022989"/>
    </source>
</evidence>
<reference evidence="7 8" key="1">
    <citation type="journal article" date="2014" name="PLoS Genet.">
        <title>Phylogenetically driven sequencing of extremely halophilic archaea reveals strategies for static and dynamic osmo-response.</title>
        <authorList>
            <person name="Becker E.A."/>
            <person name="Seitzer P.M."/>
            <person name="Tritt A."/>
            <person name="Larsen D."/>
            <person name="Krusor M."/>
            <person name="Yao A.I."/>
            <person name="Wu D."/>
            <person name="Madern D."/>
            <person name="Eisen J.A."/>
            <person name="Darling A.E."/>
            <person name="Facciotti M.T."/>
        </authorList>
    </citation>
    <scope>NUCLEOTIDE SEQUENCE [LARGE SCALE GENOMIC DNA]</scope>
    <source>
        <strain evidence="7 8">ATCC BAA-1512</strain>
    </source>
</reference>